<dbReference type="Gene3D" id="3.30.700.10">
    <property type="entry name" value="Glycoprotein, Type 4 Pilin"/>
    <property type="match status" value="1"/>
</dbReference>
<dbReference type="Proteomes" id="UP000191820">
    <property type="component" value="Chromosome"/>
</dbReference>
<dbReference type="SUPFAM" id="SSF54523">
    <property type="entry name" value="Pili subunits"/>
    <property type="match status" value="1"/>
</dbReference>
<keyword evidence="1" id="KW-1133">Transmembrane helix</keyword>
<evidence type="ECO:0000313" key="3">
    <source>
        <dbReference type="Proteomes" id="UP000191820"/>
    </source>
</evidence>
<keyword evidence="1" id="KW-0812">Transmembrane</keyword>
<evidence type="ECO:0000313" key="2">
    <source>
        <dbReference type="EMBL" id="ARD20935.1"/>
    </source>
</evidence>
<sequence length="178" mass="18757">MAINSTSGSIKLTSTKGFTLIELVIVIITLGVLAVIAAPKFINLQSDAKIATVQGVKAAIQSSLDLAYSRAAIDGVEKDDRSLIDYNGEVIEMKLGYPEAFGENDGGGLPQMLEIGSEIDFCFGSGSCTPNVEVGSSNVRYGYDLDDETINCHVRYIEPTGTGGSATTYTLTVDITGC</sequence>
<name>A0ABN4YF49_9GAMM</name>
<evidence type="ECO:0000256" key="1">
    <source>
        <dbReference type="SAM" id="Phobius"/>
    </source>
</evidence>
<keyword evidence="1" id="KW-0472">Membrane</keyword>
<organism evidence="2 3">
    <name type="scientific">Shewanella japonica</name>
    <dbReference type="NCBI Taxonomy" id="93973"/>
    <lineage>
        <taxon>Bacteria</taxon>
        <taxon>Pseudomonadati</taxon>
        <taxon>Pseudomonadota</taxon>
        <taxon>Gammaproteobacteria</taxon>
        <taxon>Alteromonadales</taxon>
        <taxon>Shewanellaceae</taxon>
        <taxon>Shewanella</taxon>
    </lineage>
</organism>
<dbReference type="EMBL" id="CP020472">
    <property type="protein sequence ID" value="ARD20935.1"/>
    <property type="molecule type" value="Genomic_DNA"/>
</dbReference>
<dbReference type="InterPro" id="IPR012902">
    <property type="entry name" value="N_methyl_site"/>
</dbReference>
<protein>
    <submittedName>
        <fullName evidence="2">Type II secretion system protein G</fullName>
    </submittedName>
</protein>
<dbReference type="RefSeq" id="WP_080914839.1">
    <property type="nucleotide sequence ID" value="NZ_CP020472.1"/>
</dbReference>
<gene>
    <name evidence="2" type="ORF">SJ2017_0597</name>
</gene>
<feature type="transmembrane region" description="Helical" evidence="1">
    <location>
        <begin position="20"/>
        <end position="39"/>
    </location>
</feature>
<reference evidence="2 3" key="1">
    <citation type="submission" date="2017-03" db="EMBL/GenBank/DDBJ databases">
        <title>Genome sequencing of Shewanella japonica KCTC 22435.</title>
        <authorList>
            <person name="Kim K.M."/>
        </authorList>
    </citation>
    <scope>NUCLEOTIDE SEQUENCE [LARGE SCALE GENOMIC DNA]</scope>
    <source>
        <strain evidence="2 3">KCTC 22435</strain>
    </source>
</reference>
<keyword evidence="3" id="KW-1185">Reference proteome</keyword>
<dbReference type="PROSITE" id="PS00409">
    <property type="entry name" value="PROKAR_NTER_METHYL"/>
    <property type="match status" value="1"/>
</dbReference>
<proteinExistence type="predicted"/>
<accession>A0ABN4YF49</accession>
<dbReference type="NCBIfam" id="TIGR02532">
    <property type="entry name" value="IV_pilin_GFxxxE"/>
    <property type="match status" value="1"/>
</dbReference>
<dbReference type="InterPro" id="IPR045584">
    <property type="entry name" value="Pilin-like"/>
</dbReference>